<evidence type="ECO:0000313" key="4">
    <source>
        <dbReference type="Proteomes" id="UP001454036"/>
    </source>
</evidence>
<reference evidence="3 4" key="1">
    <citation type="submission" date="2024-01" db="EMBL/GenBank/DDBJ databases">
        <title>The complete chloroplast genome sequence of Lithospermum erythrorhizon: insights into the phylogenetic relationship among Boraginaceae species and the maternal lineages of purple gromwells.</title>
        <authorList>
            <person name="Okada T."/>
            <person name="Watanabe K."/>
        </authorList>
    </citation>
    <scope>NUCLEOTIDE SEQUENCE [LARGE SCALE GENOMIC DNA]</scope>
</reference>
<evidence type="ECO:0000256" key="1">
    <source>
        <dbReference type="ARBA" id="ARBA00022737"/>
    </source>
</evidence>
<organism evidence="3 4">
    <name type="scientific">Lithospermum erythrorhizon</name>
    <name type="common">Purple gromwell</name>
    <name type="synonym">Lithospermum officinale var. erythrorhizon</name>
    <dbReference type="NCBI Taxonomy" id="34254"/>
    <lineage>
        <taxon>Eukaryota</taxon>
        <taxon>Viridiplantae</taxon>
        <taxon>Streptophyta</taxon>
        <taxon>Embryophyta</taxon>
        <taxon>Tracheophyta</taxon>
        <taxon>Spermatophyta</taxon>
        <taxon>Magnoliopsida</taxon>
        <taxon>eudicotyledons</taxon>
        <taxon>Gunneridae</taxon>
        <taxon>Pentapetalae</taxon>
        <taxon>asterids</taxon>
        <taxon>lamiids</taxon>
        <taxon>Boraginales</taxon>
        <taxon>Boraginaceae</taxon>
        <taxon>Boraginoideae</taxon>
        <taxon>Lithospermeae</taxon>
        <taxon>Lithospermum</taxon>
    </lineage>
</organism>
<dbReference type="EMBL" id="BAABME010024531">
    <property type="protein sequence ID" value="GAA0170395.1"/>
    <property type="molecule type" value="Genomic_DNA"/>
</dbReference>
<protein>
    <recommendedName>
        <fullName evidence="2">DC1 domain-containing protein</fullName>
    </recommendedName>
</protein>
<sequence length="134" mass="15948">MEIIKDKFTDVELLRNDETTISKTCFGCHEEIESHSLYYVYKARAFKMKRVWHKFFLELPTEMEHPLHPLHLLRLDWLDVHCCDFCKRSGGWQWMYACSTCKFYVCLMCGGDATLKVFSSKSPEERETMKLKYG</sequence>
<keyword evidence="4" id="KW-1185">Reference proteome</keyword>
<evidence type="ECO:0000313" key="3">
    <source>
        <dbReference type="EMBL" id="GAA0170395.1"/>
    </source>
</evidence>
<dbReference type="SUPFAM" id="SSF57889">
    <property type="entry name" value="Cysteine-rich domain"/>
    <property type="match status" value="1"/>
</dbReference>
<dbReference type="InterPro" id="IPR046349">
    <property type="entry name" value="C1-like_sf"/>
</dbReference>
<dbReference type="AlphaFoldDB" id="A0AAV3R258"/>
<comment type="caution">
    <text evidence="3">The sequence shown here is derived from an EMBL/GenBank/DDBJ whole genome shotgun (WGS) entry which is preliminary data.</text>
</comment>
<dbReference type="Proteomes" id="UP001454036">
    <property type="component" value="Unassembled WGS sequence"/>
</dbReference>
<dbReference type="InterPro" id="IPR004146">
    <property type="entry name" value="DC1"/>
</dbReference>
<feature type="domain" description="DC1" evidence="2">
    <location>
        <begin position="65"/>
        <end position="109"/>
    </location>
</feature>
<evidence type="ECO:0000259" key="2">
    <source>
        <dbReference type="Pfam" id="PF03107"/>
    </source>
</evidence>
<name>A0AAV3R258_LITER</name>
<proteinExistence type="predicted"/>
<dbReference type="Pfam" id="PF03107">
    <property type="entry name" value="C1_2"/>
    <property type="match status" value="1"/>
</dbReference>
<gene>
    <name evidence="3" type="ORF">LIER_40950</name>
</gene>
<accession>A0AAV3R258</accession>
<keyword evidence="1" id="KW-0677">Repeat</keyword>